<name>A0A1H6S2R5_9LACT</name>
<dbReference type="SMART" id="SM00382">
    <property type="entry name" value="AAA"/>
    <property type="match status" value="1"/>
</dbReference>
<evidence type="ECO:0000256" key="2">
    <source>
        <dbReference type="ARBA" id="ARBA00022741"/>
    </source>
</evidence>
<feature type="domain" description="ABC transporter" evidence="4">
    <location>
        <begin position="2"/>
        <end position="227"/>
    </location>
</feature>
<keyword evidence="3" id="KW-0067">ATP-binding</keyword>
<reference evidence="6" key="1">
    <citation type="submission" date="2016-10" db="EMBL/GenBank/DDBJ databases">
        <authorList>
            <person name="Varghese N."/>
            <person name="Submissions S."/>
        </authorList>
    </citation>
    <scope>NUCLEOTIDE SEQUENCE [LARGE SCALE GENOMIC DNA]</scope>
    <source>
        <strain evidence="6">DSM 25751</strain>
    </source>
</reference>
<keyword evidence="1" id="KW-0813">Transport</keyword>
<protein>
    <submittedName>
        <fullName evidence="5">ABC-type multidrug transport system, ATPase component</fullName>
    </submittedName>
</protein>
<dbReference type="CDD" id="cd03230">
    <property type="entry name" value="ABC_DR_subfamily_A"/>
    <property type="match status" value="1"/>
</dbReference>
<dbReference type="PROSITE" id="PS50893">
    <property type="entry name" value="ABC_TRANSPORTER_2"/>
    <property type="match status" value="1"/>
</dbReference>
<dbReference type="InterPro" id="IPR051782">
    <property type="entry name" value="ABC_Transporter_VariousFunc"/>
</dbReference>
<dbReference type="Gene3D" id="3.40.50.300">
    <property type="entry name" value="P-loop containing nucleotide triphosphate hydrolases"/>
    <property type="match status" value="1"/>
</dbReference>
<dbReference type="RefSeq" id="WP_091633308.1">
    <property type="nucleotide sequence ID" value="NZ_FNYW01000006.1"/>
</dbReference>
<dbReference type="EMBL" id="FNYW01000006">
    <property type="protein sequence ID" value="SEI62241.1"/>
    <property type="molecule type" value="Genomic_DNA"/>
</dbReference>
<evidence type="ECO:0000256" key="3">
    <source>
        <dbReference type="ARBA" id="ARBA00022840"/>
    </source>
</evidence>
<gene>
    <name evidence="5" type="ORF">SAMN04488113_1063</name>
</gene>
<sequence length="232" mass="26100">MLAVSHLTKTYKKVKAVDDVTFTIGQGEVAVLVGPNGAGKSTTIKSIVGLLRFEGEISVDTYNNKALQAKEILSYVPEIPTLFPLLTVREHIEYMALAYGKTPDQEKLDALLKRFDLEDKQNKLGDELSKGMMQKVSICAAVITDPKVIILDEPMIGLDPKAIKEIKKLILELKEDNKTVMISTHMIEMIEELWDRVIFMKEGRVIENMTRMDADHGDLEELFFKITGESDE</sequence>
<dbReference type="GO" id="GO:0016887">
    <property type="term" value="F:ATP hydrolysis activity"/>
    <property type="evidence" value="ECO:0007669"/>
    <property type="project" value="InterPro"/>
</dbReference>
<evidence type="ECO:0000313" key="6">
    <source>
        <dbReference type="Proteomes" id="UP000198564"/>
    </source>
</evidence>
<dbReference type="PROSITE" id="PS00211">
    <property type="entry name" value="ABC_TRANSPORTER_1"/>
    <property type="match status" value="1"/>
</dbReference>
<dbReference type="InterPro" id="IPR003439">
    <property type="entry name" value="ABC_transporter-like_ATP-bd"/>
</dbReference>
<dbReference type="Pfam" id="PF00005">
    <property type="entry name" value="ABC_tran"/>
    <property type="match status" value="1"/>
</dbReference>
<dbReference type="AlphaFoldDB" id="A0A1H6S2R5"/>
<dbReference type="SUPFAM" id="SSF52540">
    <property type="entry name" value="P-loop containing nucleoside triphosphate hydrolases"/>
    <property type="match status" value="1"/>
</dbReference>
<dbReference type="PANTHER" id="PTHR42939">
    <property type="entry name" value="ABC TRANSPORTER ATP-BINDING PROTEIN ALBC-RELATED"/>
    <property type="match status" value="1"/>
</dbReference>
<keyword evidence="2" id="KW-0547">Nucleotide-binding</keyword>
<accession>A0A1H6S2R5</accession>
<organism evidence="5 6">
    <name type="scientific">Alkalibacterium gilvum</name>
    <dbReference type="NCBI Taxonomy" id="1130080"/>
    <lineage>
        <taxon>Bacteria</taxon>
        <taxon>Bacillati</taxon>
        <taxon>Bacillota</taxon>
        <taxon>Bacilli</taxon>
        <taxon>Lactobacillales</taxon>
        <taxon>Carnobacteriaceae</taxon>
        <taxon>Alkalibacterium</taxon>
    </lineage>
</organism>
<evidence type="ECO:0000259" key="4">
    <source>
        <dbReference type="PROSITE" id="PS50893"/>
    </source>
</evidence>
<keyword evidence="6" id="KW-1185">Reference proteome</keyword>
<dbReference type="STRING" id="1130080.SAMN04488113_1063"/>
<dbReference type="GO" id="GO:0005524">
    <property type="term" value="F:ATP binding"/>
    <property type="evidence" value="ECO:0007669"/>
    <property type="project" value="UniProtKB-KW"/>
</dbReference>
<dbReference type="InterPro" id="IPR017871">
    <property type="entry name" value="ABC_transporter-like_CS"/>
</dbReference>
<evidence type="ECO:0000256" key="1">
    <source>
        <dbReference type="ARBA" id="ARBA00022448"/>
    </source>
</evidence>
<evidence type="ECO:0000313" key="5">
    <source>
        <dbReference type="EMBL" id="SEI62241.1"/>
    </source>
</evidence>
<dbReference type="OrthoDB" id="9804819at2"/>
<proteinExistence type="predicted"/>
<dbReference type="Proteomes" id="UP000198564">
    <property type="component" value="Unassembled WGS sequence"/>
</dbReference>
<dbReference type="InterPro" id="IPR027417">
    <property type="entry name" value="P-loop_NTPase"/>
</dbReference>
<dbReference type="InterPro" id="IPR003593">
    <property type="entry name" value="AAA+_ATPase"/>
</dbReference>
<dbReference type="PANTHER" id="PTHR42939:SF1">
    <property type="entry name" value="ABC TRANSPORTER ATP-BINDING PROTEIN ALBC-RELATED"/>
    <property type="match status" value="1"/>
</dbReference>